<dbReference type="InterPro" id="IPR001789">
    <property type="entry name" value="Sig_transdc_resp-reg_receiver"/>
</dbReference>
<comment type="caution">
    <text evidence="3">Lacks conserved residue(s) required for the propagation of feature annotation.</text>
</comment>
<dbReference type="InterPro" id="IPR036641">
    <property type="entry name" value="HPT_dom_sf"/>
</dbReference>
<feature type="modified residue" description="Phosphohistidine" evidence="2">
    <location>
        <position position="55"/>
    </location>
</feature>
<keyword evidence="2" id="KW-0597">Phosphoprotein</keyword>
<dbReference type="Proteomes" id="UP000595197">
    <property type="component" value="Chromosome"/>
</dbReference>
<accession>A0ABX7AZ39</accession>
<evidence type="ECO:0000313" key="6">
    <source>
        <dbReference type="EMBL" id="QQP87263.1"/>
    </source>
</evidence>
<feature type="domain" description="Response regulatory" evidence="4">
    <location>
        <begin position="140"/>
        <end position="258"/>
    </location>
</feature>
<dbReference type="EMBL" id="CP067420">
    <property type="protein sequence ID" value="QQP87263.1"/>
    <property type="molecule type" value="Genomic_DNA"/>
</dbReference>
<evidence type="ECO:0000256" key="3">
    <source>
        <dbReference type="PROSITE-ProRule" id="PRU00169"/>
    </source>
</evidence>
<keyword evidence="7" id="KW-1185">Reference proteome</keyword>
<keyword evidence="1" id="KW-0902">Two-component regulatory system</keyword>
<dbReference type="Gene3D" id="3.40.50.2300">
    <property type="match status" value="1"/>
</dbReference>
<gene>
    <name evidence="6" type="ORF">IGS68_14130</name>
</gene>
<dbReference type="Pfam" id="PF01627">
    <property type="entry name" value="Hpt"/>
    <property type="match status" value="1"/>
</dbReference>
<dbReference type="InterPro" id="IPR011006">
    <property type="entry name" value="CheY-like_superfamily"/>
</dbReference>
<dbReference type="Gene3D" id="1.20.120.160">
    <property type="entry name" value="HPT domain"/>
    <property type="match status" value="1"/>
</dbReference>
<organism evidence="6 7">
    <name type="scientific">Skermanella cutis</name>
    <dbReference type="NCBI Taxonomy" id="2775420"/>
    <lineage>
        <taxon>Bacteria</taxon>
        <taxon>Pseudomonadati</taxon>
        <taxon>Pseudomonadota</taxon>
        <taxon>Alphaproteobacteria</taxon>
        <taxon>Rhodospirillales</taxon>
        <taxon>Azospirillaceae</taxon>
        <taxon>Skermanella</taxon>
    </lineage>
</organism>
<dbReference type="PROSITE" id="PS50110">
    <property type="entry name" value="RESPONSE_REGULATORY"/>
    <property type="match status" value="1"/>
</dbReference>
<dbReference type="SUPFAM" id="SSF52172">
    <property type="entry name" value="CheY-like"/>
    <property type="match status" value="1"/>
</dbReference>
<evidence type="ECO:0000259" key="5">
    <source>
        <dbReference type="PROSITE" id="PS50894"/>
    </source>
</evidence>
<evidence type="ECO:0000256" key="2">
    <source>
        <dbReference type="PROSITE-ProRule" id="PRU00110"/>
    </source>
</evidence>
<evidence type="ECO:0000313" key="7">
    <source>
        <dbReference type="Proteomes" id="UP000595197"/>
    </source>
</evidence>
<evidence type="ECO:0000259" key="4">
    <source>
        <dbReference type="PROSITE" id="PS50110"/>
    </source>
</evidence>
<dbReference type="PROSITE" id="PS50894">
    <property type="entry name" value="HPT"/>
    <property type="match status" value="1"/>
</dbReference>
<protein>
    <submittedName>
        <fullName evidence="6">Hpt domain-containing protein</fullName>
    </submittedName>
</protein>
<proteinExistence type="predicted"/>
<dbReference type="InterPro" id="IPR008207">
    <property type="entry name" value="Sig_transdc_His_kin_Hpt_dom"/>
</dbReference>
<sequence length="261" mass="28761">MASDHTIDADLVAELLPFFIDDVIERLGTVEEMVVRFSRETEVKPDSFELLRHVHSIKGAAASFGFPTIALIAHHLEDYIIATGNFRESAVEGILEHVQAIARIVESRRDPGSDEGRRVLKSLPDFHPSPALRRTAAQKTVLFIGPRNIQLRLMEPEIRATGFRLVALSNSFQGIESAIRTRPDLILISNIIDILDGVDVARMIRVCEMTQSIPLIVVASKLDAEPVGARLRRQGGGILVVRKGEDFAADFAKALVALDVV</sequence>
<evidence type="ECO:0000256" key="1">
    <source>
        <dbReference type="ARBA" id="ARBA00023012"/>
    </source>
</evidence>
<dbReference type="RefSeq" id="WP_201069891.1">
    <property type="nucleotide sequence ID" value="NZ_CP067420.1"/>
</dbReference>
<reference evidence="6" key="1">
    <citation type="submission" date="2021-02" db="EMBL/GenBank/DDBJ databases">
        <title>Skermanella TT6 skin isolate.</title>
        <authorList>
            <person name="Lee K."/>
            <person name="Ganzorig M."/>
        </authorList>
    </citation>
    <scope>NUCLEOTIDE SEQUENCE</scope>
    <source>
        <strain evidence="6">TT6</strain>
    </source>
</reference>
<dbReference type="CDD" id="cd00088">
    <property type="entry name" value="HPT"/>
    <property type="match status" value="1"/>
</dbReference>
<name>A0ABX7AZ39_9PROT</name>
<dbReference type="SUPFAM" id="SSF47226">
    <property type="entry name" value="Histidine-containing phosphotransfer domain, HPT domain"/>
    <property type="match status" value="1"/>
</dbReference>
<feature type="domain" description="HPt" evidence="5">
    <location>
        <begin position="8"/>
        <end position="108"/>
    </location>
</feature>